<dbReference type="EMBL" id="CP046884">
    <property type="protein sequence ID" value="QNQ90670.1"/>
    <property type="molecule type" value="Genomic_DNA"/>
</dbReference>
<evidence type="ECO:0000313" key="1">
    <source>
        <dbReference type="EMBL" id="QNQ90670.1"/>
    </source>
</evidence>
<dbReference type="KEGG" id="cpoy:GP475_08495"/>
<proteinExistence type="predicted"/>
<protein>
    <submittedName>
        <fullName evidence="1">Antitoxin</fullName>
    </submittedName>
</protein>
<gene>
    <name evidence="1" type="ORF">GP475_08495</name>
</gene>
<dbReference type="AlphaFoldDB" id="A0A7H0SQ45"/>
<dbReference type="InterPro" id="IPR028037">
    <property type="entry name" value="Antitoxin_Rv0909/MT0933"/>
</dbReference>
<sequence length="66" mass="7204">MGLVDKAKEFLNSDKGHQATDQALDHAEQAATQKFGEDKADQIHKVRDQIDQRLGGGDDAPAESQQ</sequence>
<dbReference type="Proteomes" id="UP000516320">
    <property type="component" value="Chromosome"/>
</dbReference>
<keyword evidence="2" id="KW-1185">Reference proteome</keyword>
<name>A0A7H0SQ45_9CORY</name>
<dbReference type="Pfam" id="PF14013">
    <property type="entry name" value="MT0933_antitox"/>
    <property type="match status" value="1"/>
</dbReference>
<organism evidence="1 2">
    <name type="scientific">Corynebacterium poyangense</name>
    <dbReference type="NCBI Taxonomy" id="2684405"/>
    <lineage>
        <taxon>Bacteria</taxon>
        <taxon>Bacillati</taxon>
        <taxon>Actinomycetota</taxon>
        <taxon>Actinomycetes</taxon>
        <taxon>Mycobacteriales</taxon>
        <taxon>Corynebacteriaceae</taxon>
        <taxon>Corynebacterium</taxon>
    </lineage>
</organism>
<evidence type="ECO:0000313" key="2">
    <source>
        <dbReference type="Proteomes" id="UP000516320"/>
    </source>
</evidence>
<dbReference type="RefSeq" id="WP_187973984.1">
    <property type="nucleotide sequence ID" value="NZ_CP046884.1"/>
</dbReference>
<reference evidence="1 2" key="1">
    <citation type="submission" date="2019-12" db="EMBL/GenBank/DDBJ databases">
        <title>Corynebacterium sp. nov., isolated from feces of the Anser Albifrons in China.</title>
        <authorList>
            <person name="Liu Q."/>
        </authorList>
    </citation>
    <scope>NUCLEOTIDE SEQUENCE [LARGE SCALE GENOMIC DNA]</scope>
    <source>
        <strain evidence="1 2">4H37-19</strain>
    </source>
</reference>
<accession>A0A7H0SQ45</accession>